<protein>
    <submittedName>
        <fullName evidence="1">Uncharacterized protein</fullName>
    </submittedName>
</protein>
<dbReference type="RefSeq" id="WP_004381133.1">
    <property type="nucleotide sequence ID" value="NZ_JH114217.1"/>
</dbReference>
<organism evidence="1 2">
    <name type="scientific">Segatella oulorum F0390</name>
    <dbReference type="NCBI Taxonomy" id="702438"/>
    <lineage>
        <taxon>Bacteria</taxon>
        <taxon>Pseudomonadati</taxon>
        <taxon>Bacteroidota</taxon>
        <taxon>Bacteroidia</taxon>
        <taxon>Bacteroidales</taxon>
        <taxon>Prevotellaceae</taxon>
        <taxon>Segatella</taxon>
    </lineage>
</organism>
<proteinExistence type="predicted"/>
<reference evidence="1 2" key="1">
    <citation type="submission" date="2011-07" db="EMBL/GenBank/DDBJ databases">
        <title>The Genome Sequence of Prevotella oulorum F0390.</title>
        <authorList>
            <consortium name="The Broad Institute Genome Sequencing Platform"/>
            <consortium name="The Broad Institute Genome Sequencing Center for Infectious Disease"/>
            <person name="Earl A."/>
            <person name="Ward D."/>
            <person name="Feldgarden M."/>
            <person name="Gevers D."/>
            <person name="Izard J."/>
            <person name="Ganesan A."/>
            <person name="Baranova O.V."/>
            <person name="Blanton J.M."/>
            <person name="Tanner A.C."/>
            <person name="Dewhirst F.E."/>
            <person name="Young S.K."/>
            <person name="Zeng Q."/>
            <person name="Gargeya S."/>
            <person name="Fitzgerald M."/>
            <person name="Haas B."/>
            <person name="Abouelleil A."/>
            <person name="Alvarado L."/>
            <person name="Arachchi H.M."/>
            <person name="Berlin A."/>
            <person name="Brown A."/>
            <person name="Chapman S.B."/>
            <person name="Chen Z."/>
            <person name="Dunbar C."/>
            <person name="Freedman E."/>
            <person name="Gearin G."/>
            <person name="Gellesch M."/>
            <person name="Goldberg J."/>
            <person name="Griggs A."/>
            <person name="Gujja S."/>
            <person name="Heiman D."/>
            <person name="Howarth C."/>
            <person name="Larson L."/>
            <person name="Lui A."/>
            <person name="MacDonald P.J.P."/>
            <person name="Mehta T."/>
            <person name="Montmayeur A."/>
            <person name="Murphy C."/>
            <person name="Neiman D."/>
            <person name="Pearson M."/>
            <person name="Priest M."/>
            <person name="Roberts A."/>
            <person name="Saif S."/>
            <person name="Shea T."/>
            <person name="Shenoy N."/>
            <person name="Sisk P."/>
            <person name="Stolte C."/>
            <person name="Sykes S."/>
            <person name="Wortman J."/>
            <person name="Nusbaum C."/>
            <person name="Birren B."/>
        </authorList>
    </citation>
    <scope>NUCLEOTIDE SEQUENCE [LARGE SCALE GENOMIC DNA]</scope>
    <source>
        <strain evidence="1 2">F0390</strain>
    </source>
</reference>
<comment type="caution">
    <text evidence="1">The sequence shown here is derived from an EMBL/GenBank/DDBJ whole genome shotgun (WGS) entry which is preliminary data.</text>
</comment>
<dbReference type="PATRIC" id="fig|702438.4.peg.2140"/>
<dbReference type="PROSITE" id="PS51257">
    <property type="entry name" value="PROKAR_LIPOPROTEIN"/>
    <property type="match status" value="1"/>
</dbReference>
<gene>
    <name evidence="1" type="ORF">HMPREF9431_02057</name>
</gene>
<keyword evidence="2" id="KW-1185">Reference proteome</keyword>
<dbReference type="AlphaFoldDB" id="G1WE85"/>
<sequence>MKALFTTGMVALAITLCACQNDGLLNENLQHSESITKKNQLTKEEAELEFSKTLSKACYAEPQLRSFLKDVALEENDNDHNIFYPLAKDRIVKEGKTFEEILKEYAKNSDNISAIENAAPLLNIFIPDLSLFQDSLSVENLNPKDANIPVYYQGKFYVDGNVTDSVSQETRGLLPLFHTFVVNDSHRMKLKEGLTRAINNDSYTFADDAYNPAKTPIYGVSTRSRRIRHYDLYEAYDKDLDANLNTIETARLPKETLKAFNQVGNGDGAIRTAMAYRLNNITEFNTKKRNLDLSVKDVVFRMKVNPNLYYLISRHKEQVATNGAFLSPYILPGSYYNEGGDPGYEEVFPLLWSEGKFTFRINVVTGNNVSNIIFAISPKDLFTTTMHLERKHKTFFRKSHAWYSINAAELRAKWIYPHYLGIDLRFDSWNPFEQTLQRAIYVSVLGSNAKNTHEYSYVNTYMTRFKAGVDGSVSFPITKDGKGTASIRLSAEWEKQHTIQQTDRIQMEVTDNEISTGNHSYYFFGPSAIERIEGSKAYLTTELFGCFDMCILPVNRSLINR</sequence>
<dbReference type="OrthoDB" id="644302at2"/>
<dbReference type="HOGENOM" id="CLU_035494_0_0_10"/>
<dbReference type="EMBL" id="ADGI01000062">
    <property type="protein sequence ID" value="EGV29305.1"/>
    <property type="molecule type" value="Genomic_DNA"/>
</dbReference>
<dbReference type="eggNOG" id="ENOG502ZZ4F">
    <property type="taxonomic scope" value="Bacteria"/>
</dbReference>
<dbReference type="GeneID" id="95426616"/>
<evidence type="ECO:0000313" key="1">
    <source>
        <dbReference type="EMBL" id="EGV29305.1"/>
    </source>
</evidence>
<evidence type="ECO:0000313" key="2">
    <source>
        <dbReference type="Proteomes" id="UP000005141"/>
    </source>
</evidence>
<dbReference type="Proteomes" id="UP000005141">
    <property type="component" value="Unassembled WGS sequence"/>
</dbReference>
<accession>G1WE85</accession>
<name>G1WE85_9BACT</name>